<reference evidence="1" key="2">
    <citation type="journal article" date="2015" name="Data Brief">
        <title>Shoot transcriptome of the giant reed, Arundo donax.</title>
        <authorList>
            <person name="Barrero R.A."/>
            <person name="Guerrero F.D."/>
            <person name="Moolhuijzen P."/>
            <person name="Goolsby J.A."/>
            <person name="Tidwell J."/>
            <person name="Bellgard S.E."/>
            <person name="Bellgard M.I."/>
        </authorList>
    </citation>
    <scope>NUCLEOTIDE SEQUENCE</scope>
    <source>
        <tissue evidence="1">Shoot tissue taken approximately 20 cm above the soil surface</tissue>
    </source>
</reference>
<name>A0A0A9EBA1_ARUDO</name>
<protein>
    <submittedName>
        <fullName evidence="1">Uncharacterized protein</fullName>
    </submittedName>
</protein>
<reference evidence="1" key="1">
    <citation type="submission" date="2014-09" db="EMBL/GenBank/DDBJ databases">
        <authorList>
            <person name="Magalhaes I.L.F."/>
            <person name="Oliveira U."/>
            <person name="Santos F.R."/>
            <person name="Vidigal T.H.D.A."/>
            <person name="Brescovit A.D."/>
            <person name="Santos A.J."/>
        </authorList>
    </citation>
    <scope>NUCLEOTIDE SEQUENCE</scope>
    <source>
        <tissue evidence="1">Shoot tissue taken approximately 20 cm above the soil surface</tissue>
    </source>
</reference>
<sequence>MGASQASWGC</sequence>
<organism evidence="1">
    <name type="scientific">Arundo donax</name>
    <name type="common">Giant reed</name>
    <name type="synonym">Donax arundinaceus</name>
    <dbReference type="NCBI Taxonomy" id="35708"/>
    <lineage>
        <taxon>Eukaryota</taxon>
        <taxon>Viridiplantae</taxon>
        <taxon>Streptophyta</taxon>
        <taxon>Embryophyta</taxon>
        <taxon>Tracheophyta</taxon>
        <taxon>Spermatophyta</taxon>
        <taxon>Magnoliopsida</taxon>
        <taxon>Liliopsida</taxon>
        <taxon>Poales</taxon>
        <taxon>Poaceae</taxon>
        <taxon>PACMAD clade</taxon>
        <taxon>Arundinoideae</taxon>
        <taxon>Arundineae</taxon>
        <taxon>Arundo</taxon>
    </lineage>
</organism>
<evidence type="ECO:0000313" key="1">
    <source>
        <dbReference type="EMBL" id="JAD97326.1"/>
    </source>
</evidence>
<accession>A0A0A9EBA1</accession>
<dbReference type="EMBL" id="GBRH01200569">
    <property type="protein sequence ID" value="JAD97326.1"/>
    <property type="molecule type" value="Transcribed_RNA"/>
</dbReference>
<proteinExistence type="predicted"/>